<name>A0A9E7MQP8_9CAUD</name>
<evidence type="ECO:0000313" key="2">
    <source>
        <dbReference type="Proteomes" id="UP001056685"/>
    </source>
</evidence>
<keyword evidence="2" id="KW-1185">Reference proteome</keyword>
<proteinExistence type="predicted"/>
<dbReference type="EMBL" id="ON529852">
    <property type="protein sequence ID" value="USN14329.1"/>
    <property type="molecule type" value="Genomic_DNA"/>
</dbReference>
<organism evidence="1 2">
    <name type="scientific">Brevundimonas phage vB_BpoS-Kabachok</name>
    <dbReference type="NCBI Taxonomy" id="2948600"/>
    <lineage>
        <taxon>Viruses</taxon>
        <taxon>Duplodnaviria</taxon>
        <taxon>Heunggongvirae</taxon>
        <taxon>Uroviricota</taxon>
        <taxon>Caudoviricetes</taxon>
        <taxon>Jeanschmidtviridae</taxon>
        <taxon>Marchewkavirus</taxon>
        <taxon>Marchewkavirus kabachok</taxon>
    </lineage>
</organism>
<sequence length="75" mass="8062">MKTVQSHYEVLATMLASQQAGELATRFHYVLNAAFRKANMAGRQIRSMADLEANTTAADFARISAAVAEEMAAAA</sequence>
<gene>
    <name evidence="1" type="ORF">KABACHOK_05160</name>
</gene>
<dbReference type="Proteomes" id="UP001056685">
    <property type="component" value="Segment"/>
</dbReference>
<reference evidence="1" key="1">
    <citation type="submission" date="2022-05" db="EMBL/GenBank/DDBJ databases">
        <authorList>
            <person name="Friedrich I."/>
            <person name="Poehlein A."/>
            <person name="Schneider D."/>
            <person name="Hertel R."/>
            <person name="Daniel R."/>
        </authorList>
    </citation>
    <scope>NUCLEOTIDE SEQUENCE</scope>
</reference>
<protein>
    <submittedName>
        <fullName evidence="1">Uncharacterized protein</fullName>
    </submittedName>
</protein>
<accession>A0A9E7MQP8</accession>
<evidence type="ECO:0000313" key="1">
    <source>
        <dbReference type="EMBL" id="USN14329.1"/>
    </source>
</evidence>